<gene>
    <name evidence="1" type="primary">queA</name>
    <name evidence="1" type="ORF">RV045_14170</name>
</gene>
<comment type="caution">
    <text evidence="1">The sequence shown here is derived from an EMBL/GenBank/DDBJ whole genome shotgun (WGS) entry which is preliminary data.</text>
</comment>
<organism evidence="1 2">
    <name type="scientific">Amphibiibacter pelophylacis</name>
    <dbReference type="NCBI Taxonomy" id="1799477"/>
    <lineage>
        <taxon>Bacteria</taxon>
        <taxon>Pseudomonadati</taxon>
        <taxon>Pseudomonadota</taxon>
        <taxon>Betaproteobacteria</taxon>
        <taxon>Burkholderiales</taxon>
        <taxon>Sphaerotilaceae</taxon>
        <taxon>Amphibiibacter</taxon>
    </lineage>
</organism>
<evidence type="ECO:0000313" key="1">
    <source>
        <dbReference type="EMBL" id="MEJ7139568.1"/>
    </source>
</evidence>
<evidence type="ECO:0000313" key="2">
    <source>
        <dbReference type="Proteomes" id="UP001364695"/>
    </source>
</evidence>
<sequence>MRDIPDDAQTPDLNRLSSYDYDLPPELIAQQPTAQRSASRLLDGSGAAPVDRHFTDLPSLLRAGDVLVMNDTRVLRARLHGRKSSGGRIEALVERVLPASDGVAREVWAHVRASKSPTAGSVIHLGLDDADAAEGTGFAAQVLGRCGPDNGLFHLRFDTRSGDAYALLERHGYLPLPPYISRADDAQDAERYQSVMARTPGAVAAPTASLHFDEALLQRIREQGVPIATVTLHVGAGTFQPVRHDDVRQHTMHSEWLEIPPATVAAIAAARQAGGRIVAVGTTSVRALESMADADGTLHAGQRDTDIFITPGYRWRVVDALITNFHLPKSTLLMLVSALAGYGRIRQLYAHAVAQGYRFFSYGDAMWLERPPEVPPQTSAAD</sequence>
<name>A0ACC6P5T9_9BURK</name>
<protein>
    <submittedName>
        <fullName evidence="1">tRNA preQ1(34) S-adenosylmethionine ribosyltransferase-isomerase QueA</fullName>
        <ecNumber evidence="1">2.4.99.17</ecNumber>
    </submittedName>
</protein>
<keyword evidence="1" id="KW-0808">Transferase</keyword>
<reference evidence="1" key="1">
    <citation type="submission" date="2023-10" db="EMBL/GenBank/DDBJ databases">
        <title>Amphibacter perezi, gen. nov., sp. nov. a novel taxa of the family Comamonadaceae, class Betaproteobacteria isolated from the skin microbiota of Pelophylax perezi from different populations.</title>
        <authorList>
            <person name="Costa S."/>
            <person name="Proenca D.N."/>
            <person name="Lopes I."/>
            <person name="Morais P.V."/>
        </authorList>
    </citation>
    <scope>NUCLEOTIDE SEQUENCE</scope>
    <source>
        <strain evidence="1">SL12-8</strain>
    </source>
</reference>
<dbReference type="Proteomes" id="UP001364695">
    <property type="component" value="Unassembled WGS sequence"/>
</dbReference>
<keyword evidence="1" id="KW-0328">Glycosyltransferase</keyword>
<accession>A0ACC6P5T9</accession>
<dbReference type="EMBL" id="JAWDIE010000035">
    <property type="protein sequence ID" value="MEJ7139568.1"/>
    <property type="molecule type" value="Genomic_DNA"/>
</dbReference>
<proteinExistence type="predicted"/>
<keyword evidence="2" id="KW-1185">Reference proteome</keyword>
<dbReference type="EC" id="2.4.99.17" evidence="1"/>